<sequence length="264" mass="30404">MKLKVGIFDSGIGGFTILNSLLKTRKDVEVFYLADTKRIPFGNKSFKEIRYIAKEICTFFKNKNLDALLIACNTTNACALDIILENLGIPCFDLINSVSEIVDKQIIGVLATQTTVRSSYYKNAISSKKENLKIFQQECPEFVLEIEKEKLNLNNLNYLSDLYLKPLLKENIEELILGCSHYPLIYNFLRKKIDSNIKIIDPSEALVKKFNESFAIPITDRYESLSLENVQFFVTSEKDEFSKKIKFWLEINKEIKLVNLRSNV</sequence>
<dbReference type="InterPro" id="IPR001920">
    <property type="entry name" value="Asp/Glu_race"/>
</dbReference>
<dbReference type="NCBIfam" id="TIGR00067">
    <property type="entry name" value="glut_race"/>
    <property type="match status" value="1"/>
</dbReference>
<dbReference type="GO" id="GO:0071555">
    <property type="term" value="P:cell wall organization"/>
    <property type="evidence" value="ECO:0007669"/>
    <property type="project" value="UniProtKB-KW"/>
</dbReference>
<name>A0A0A1ZL83_PROMR</name>
<dbReference type="InterPro" id="IPR015942">
    <property type="entry name" value="Asp/Glu/hydantoin_racemase"/>
</dbReference>
<dbReference type="SUPFAM" id="SSF53681">
    <property type="entry name" value="Aspartate/glutamate racemase"/>
    <property type="match status" value="2"/>
</dbReference>
<keyword evidence="3 7" id="KW-0133">Cell shape</keyword>
<evidence type="ECO:0000256" key="3">
    <source>
        <dbReference type="ARBA" id="ARBA00022960"/>
    </source>
</evidence>
<keyword evidence="6 7" id="KW-0961">Cell wall biogenesis/degradation</keyword>
<evidence type="ECO:0000256" key="1">
    <source>
        <dbReference type="ARBA" id="ARBA00001602"/>
    </source>
</evidence>
<accession>A0A0A1ZL83</accession>
<comment type="similarity">
    <text evidence="7">Belongs to the aspartate/glutamate racemases family.</text>
</comment>
<evidence type="ECO:0000256" key="7">
    <source>
        <dbReference type="HAMAP-Rule" id="MF_00258"/>
    </source>
</evidence>
<comment type="catalytic activity">
    <reaction evidence="1 7">
        <text>L-glutamate = D-glutamate</text>
        <dbReference type="Rhea" id="RHEA:12813"/>
        <dbReference type="ChEBI" id="CHEBI:29985"/>
        <dbReference type="ChEBI" id="CHEBI:29986"/>
        <dbReference type="EC" id="5.1.1.3"/>
    </reaction>
</comment>
<evidence type="ECO:0000256" key="2">
    <source>
        <dbReference type="ARBA" id="ARBA00013090"/>
    </source>
</evidence>
<comment type="caution">
    <text evidence="7">Lacks conserved residue(s) required for the propagation of feature annotation.</text>
</comment>
<dbReference type="eggNOG" id="COG0796">
    <property type="taxonomic scope" value="Bacteria"/>
</dbReference>
<dbReference type="PANTHER" id="PTHR21198">
    <property type="entry name" value="GLUTAMATE RACEMASE"/>
    <property type="match status" value="1"/>
</dbReference>
<dbReference type="Gene3D" id="3.40.50.1860">
    <property type="match status" value="2"/>
</dbReference>
<dbReference type="PANTHER" id="PTHR21198:SF2">
    <property type="entry name" value="GLUTAMATE RACEMASE"/>
    <property type="match status" value="1"/>
</dbReference>
<dbReference type="OrthoDB" id="9801055at2"/>
<feature type="active site" description="Proton donor/acceptor" evidence="7">
    <location>
        <position position="179"/>
    </location>
</feature>
<dbReference type="Pfam" id="PF01177">
    <property type="entry name" value="Asp_Glu_race"/>
    <property type="match status" value="1"/>
</dbReference>
<dbReference type="InterPro" id="IPR004391">
    <property type="entry name" value="Glu_race"/>
</dbReference>
<proteinExistence type="inferred from homology"/>
<comment type="caution">
    <text evidence="8">The sequence shown here is derived from an EMBL/GenBank/DDBJ whole genome shotgun (WGS) entry which is preliminary data.</text>
</comment>
<dbReference type="STRING" id="59925.EU91_0112"/>
<dbReference type="RefSeq" id="WP_032523745.1">
    <property type="nucleotide sequence ID" value="NZ_CP138934.1"/>
</dbReference>
<evidence type="ECO:0000256" key="6">
    <source>
        <dbReference type="ARBA" id="ARBA00023316"/>
    </source>
</evidence>
<feature type="binding site" evidence="7">
    <location>
        <begin position="41"/>
        <end position="42"/>
    </location>
    <ligand>
        <name>substrate</name>
    </ligand>
</feature>
<comment type="pathway">
    <text evidence="7">Cell wall biogenesis; peptidoglycan biosynthesis.</text>
</comment>
<evidence type="ECO:0000313" key="9">
    <source>
        <dbReference type="Proteomes" id="UP000030598"/>
    </source>
</evidence>
<dbReference type="GO" id="GO:0008360">
    <property type="term" value="P:regulation of cell shape"/>
    <property type="evidence" value="ECO:0007669"/>
    <property type="project" value="UniProtKB-KW"/>
</dbReference>
<evidence type="ECO:0000313" key="8">
    <source>
        <dbReference type="EMBL" id="KGF88999.1"/>
    </source>
</evidence>
<dbReference type="GO" id="GO:0008881">
    <property type="term" value="F:glutamate racemase activity"/>
    <property type="evidence" value="ECO:0007669"/>
    <property type="project" value="UniProtKB-UniRule"/>
</dbReference>
<gene>
    <name evidence="7" type="primary">murI</name>
    <name evidence="8" type="ORF">EU91_0112</name>
</gene>
<dbReference type="Proteomes" id="UP000030598">
    <property type="component" value="Unassembled WGS sequence"/>
</dbReference>
<keyword evidence="4 7" id="KW-0573">Peptidoglycan synthesis</keyword>
<comment type="function">
    <text evidence="7">Provides the (R)-glutamate required for cell wall biosynthesis.</text>
</comment>
<reference evidence="9" key="1">
    <citation type="journal article" date="2014" name="Sci. Data">
        <title>Genomes of diverse isolates of the marine cyanobacterium Prochlorococcus.</title>
        <authorList>
            <person name="Biller S."/>
            <person name="Berube P."/>
            <person name="Thompson J."/>
            <person name="Kelly L."/>
            <person name="Roggensack S."/>
            <person name="Awad L."/>
            <person name="Roache-Johnson K."/>
            <person name="Ding H."/>
            <person name="Giovannoni S.J."/>
            <person name="Moore L.R."/>
            <person name="Chisholm S.W."/>
        </authorList>
    </citation>
    <scope>NUCLEOTIDE SEQUENCE [LARGE SCALE GENOMIC DNA]</scope>
    <source>
        <strain evidence="9">GP2</strain>
    </source>
</reference>
<evidence type="ECO:0000256" key="4">
    <source>
        <dbReference type="ARBA" id="ARBA00022984"/>
    </source>
</evidence>
<dbReference type="HAMAP" id="MF_00258">
    <property type="entry name" value="Glu_racemase"/>
    <property type="match status" value="1"/>
</dbReference>
<dbReference type="GO" id="GO:0009252">
    <property type="term" value="P:peptidoglycan biosynthetic process"/>
    <property type="evidence" value="ECO:0007669"/>
    <property type="project" value="UniProtKB-UniRule"/>
</dbReference>
<feature type="binding site" evidence="7">
    <location>
        <begin position="73"/>
        <end position="74"/>
    </location>
    <ligand>
        <name>substrate</name>
    </ligand>
</feature>
<dbReference type="EC" id="5.1.1.3" evidence="2 7"/>
<organism evidence="8 9">
    <name type="scientific">Prochlorococcus marinus str. GP2</name>
    <dbReference type="NCBI Taxonomy" id="59925"/>
    <lineage>
        <taxon>Bacteria</taxon>
        <taxon>Bacillati</taxon>
        <taxon>Cyanobacteriota</taxon>
        <taxon>Cyanophyceae</taxon>
        <taxon>Synechococcales</taxon>
        <taxon>Prochlorococcaceae</taxon>
        <taxon>Prochlorococcus</taxon>
    </lineage>
</organism>
<keyword evidence="5 7" id="KW-0413">Isomerase</keyword>
<dbReference type="EMBL" id="JNAH01000002">
    <property type="protein sequence ID" value="KGF88999.1"/>
    <property type="molecule type" value="Genomic_DNA"/>
</dbReference>
<feature type="active site" description="Proton donor/acceptor" evidence="7">
    <location>
        <position position="72"/>
    </location>
</feature>
<dbReference type="AlphaFoldDB" id="A0A0A1ZL83"/>
<dbReference type="UniPathway" id="UPA00219"/>
<feature type="binding site" evidence="7">
    <location>
        <begin position="9"/>
        <end position="10"/>
    </location>
    <ligand>
        <name>substrate</name>
    </ligand>
</feature>
<evidence type="ECO:0000256" key="5">
    <source>
        <dbReference type="ARBA" id="ARBA00023235"/>
    </source>
</evidence>
<protein>
    <recommendedName>
        <fullName evidence="2 7">Glutamate racemase</fullName>
        <ecNumber evidence="2 7">5.1.1.3</ecNumber>
    </recommendedName>
</protein>